<feature type="transmembrane region" description="Helical" evidence="2">
    <location>
        <begin position="544"/>
        <end position="567"/>
    </location>
</feature>
<feature type="compositionally biased region" description="Polar residues" evidence="1">
    <location>
        <begin position="372"/>
        <end position="384"/>
    </location>
</feature>
<evidence type="ECO:0000256" key="2">
    <source>
        <dbReference type="SAM" id="Phobius"/>
    </source>
</evidence>
<keyword evidence="2" id="KW-1133">Transmembrane helix</keyword>
<sequence>MSLLGAGTASVAPHTQPPRALHHSANGAAPSQSPSCAASCAAAPRIGASFNRSTSMPPVRLGDQTQGLLCSPSSQERYSPGFRPRAWTMATEHELLSSLSSPSRVAGPPSAASISTRISSSSSSCSSSIQPSAQLSTQVSAQSRSTEVTVEKQRSSVVVRAARLLGRLLVFAYYAAGLLADVEAWREREARHVSTLAQQRRLHGEYDYGHQEHSVFALLGSPALWRRLTVLELMGSALPGGANGVSTAHLPVFPWLHVALALPCLVLLLFGLAAEPAALLLAARLLADLGRHHSRGLTLFWRGEHVQLLRLKELAVVGATLLAVARAAPGVAPTVAGADAAEVPSLDDVLVAETAQSSLSAASRLRGPQRQAWDSQRTRSTSSAGAAPVERSPPPSPVMQQLQAQLLRVQRQQQAERRRLWARRIFWACQRLLHRLGLALMVPLFAYYGCMQIGELQDVAEDGDGILAAVAELLTDVYSWVPGGDGAKETYWLPAQLIIAMPYFLGLGQQRLVLALAAAIGLEGALCWRFWARRGMMWSYAFHVWRHFMANAVIVVGLLSTLPAAALRQRERTLPLGGRKVK</sequence>
<dbReference type="OrthoDB" id="546933at2759"/>
<feature type="region of interest" description="Disordered" evidence="1">
    <location>
        <begin position="51"/>
        <end position="81"/>
    </location>
</feature>
<proteinExistence type="predicted"/>
<organism evidence="3 4">
    <name type="scientific">Gonium pectorale</name>
    <name type="common">Green alga</name>
    <dbReference type="NCBI Taxonomy" id="33097"/>
    <lineage>
        <taxon>Eukaryota</taxon>
        <taxon>Viridiplantae</taxon>
        <taxon>Chlorophyta</taxon>
        <taxon>core chlorophytes</taxon>
        <taxon>Chlorophyceae</taxon>
        <taxon>CS clade</taxon>
        <taxon>Chlamydomonadales</taxon>
        <taxon>Volvocaceae</taxon>
        <taxon>Gonium</taxon>
    </lineage>
</organism>
<dbReference type="AlphaFoldDB" id="A0A150GPV4"/>
<feature type="region of interest" description="Disordered" evidence="1">
    <location>
        <begin position="1"/>
        <end position="36"/>
    </location>
</feature>
<evidence type="ECO:0000313" key="4">
    <source>
        <dbReference type="Proteomes" id="UP000075714"/>
    </source>
</evidence>
<dbReference type="EMBL" id="LSYV01000012">
    <property type="protein sequence ID" value="KXZ51772.1"/>
    <property type="molecule type" value="Genomic_DNA"/>
</dbReference>
<feature type="transmembrane region" description="Helical" evidence="2">
    <location>
        <begin position="432"/>
        <end position="449"/>
    </location>
</feature>
<comment type="caution">
    <text evidence="3">The sequence shown here is derived from an EMBL/GenBank/DDBJ whole genome shotgun (WGS) entry which is preliminary data.</text>
</comment>
<feature type="region of interest" description="Disordered" evidence="1">
    <location>
        <begin position="99"/>
        <end position="125"/>
    </location>
</feature>
<keyword evidence="2" id="KW-0812">Transmembrane</keyword>
<dbReference type="Proteomes" id="UP000075714">
    <property type="component" value="Unassembled WGS sequence"/>
</dbReference>
<name>A0A150GPV4_GONPE</name>
<feature type="compositionally biased region" description="Polar residues" evidence="1">
    <location>
        <begin position="63"/>
        <end position="77"/>
    </location>
</feature>
<gene>
    <name evidence="3" type="ORF">GPECTOR_11g215</name>
</gene>
<keyword evidence="2" id="KW-0472">Membrane</keyword>
<feature type="transmembrane region" description="Helical" evidence="2">
    <location>
        <begin position="255"/>
        <end position="287"/>
    </location>
</feature>
<reference evidence="4" key="1">
    <citation type="journal article" date="2016" name="Nat. Commun.">
        <title>The Gonium pectorale genome demonstrates co-option of cell cycle regulation during the evolution of multicellularity.</title>
        <authorList>
            <person name="Hanschen E.R."/>
            <person name="Marriage T.N."/>
            <person name="Ferris P.J."/>
            <person name="Hamaji T."/>
            <person name="Toyoda A."/>
            <person name="Fujiyama A."/>
            <person name="Neme R."/>
            <person name="Noguchi H."/>
            <person name="Minakuchi Y."/>
            <person name="Suzuki M."/>
            <person name="Kawai-Toyooka H."/>
            <person name="Smith D.R."/>
            <person name="Sparks H."/>
            <person name="Anderson J."/>
            <person name="Bakaric R."/>
            <person name="Luria V."/>
            <person name="Karger A."/>
            <person name="Kirschner M.W."/>
            <person name="Durand P.M."/>
            <person name="Michod R.E."/>
            <person name="Nozaki H."/>
            <person name="Olson B.J."/>
        </authorList>
    </citation>
    <scope>NUCLEOTIDE SEQUENCE [LARGE SCALE GENOMIC DNA]</scope>
    <source>
        <strain evidence="4">NIES-2863</strain>
    </source>
</reference>
<protein>
    <submittedName>
        <fullName evidence="3">Uncharacterized protein</fullName>
    </submittedName>
</protein>
<keyword evidence="4" id="KW-1185">Reference proteome</keyword>
<feature type="region of interest" description="Disordered" evidence="1">
    <location>
        <begin position="361"/>
        <end position="397"/>
    </location>
</feature>
<feature type="transmembrane region" description="Helical" evidence="2">
    <location>
        <begin position="513"/>
        <end position="532"/>
    </location>
</feature>
<accession>A0A150GPV4</accession>
<evidence type="ECO:0000256" key="1">
    <source>
        <dbReference type="SAM" id="MobiDB-lite"/>
    </source>
</evidence>
<feature type="transmembrane region" description="Helical" evidence="2">
    <location>
        <begin position="490"/>
        <end position="506"/>
    </location>
</feature>
<evidence type="ECO:0000313" key="3">
    <source>
        <dbReference type="EMBL" id="KXZ51772.1"/>
    </source>
</evidence>